<comment type="caution">
    <text evidence="2">The sequence shown here is derived from an EMBL/GenBank/DDBJ whole genome shotgun (WGS) entry which is preliminary data.</text>
</comment>
<organism evidence="2">
    <name type="scientific">Sesamum radiatum</name>
    <name type="common">Black benniseed</name>
    <dbReference type="NCBI Taxonomy" id="300843"/>
    <lineage>
        <taxon>Eukaryota</taxon>
        <taxon>Viridiplantae</taxon>
        <taxon>Streptophyta</taxon>
        <taxon>Embryophyta</taxon>
        <taxon>Tracheophyta</taxon>
        <taxon>Spermatophyta</taxon>
        <taxon>Magnoliopsida</taxon>
        <taxon>eudicotyledons</taxon>
        <taxon>Gunneridae</taxon>
        <taxon>Pentapetalae</taxon>
        <taxon>asterids</taxon>
        <taxon>lamiids</taxon>
        <taxon>Lamiales</taxon>
        <taxon>Pedaliaceae</taxon>
        <taxon>Sesamum</taxon>
    </lineage>
</organism>
<dbReference type="Pfam" id="PF13966">
    <property type="entry name" value="zf-RVT"/>
    <property type="match status" value="1"/>
</dbReference>
<name>A0AAW2J3X9_SESRA</name>
<accession>A0AAW2J3X9</accession>
<dbReference type="AlphaFoldDB" id="A0AAW2J3X9"/>
<proteinExistence type="predicted"/>
<evidence type="ECO:0000313" key="2">
    <source>
        <dbReference type="EMBL" id="KAL0288310.1"/>
    </source>
</evidence>
<evidence type="ECO:0000259" key="1">
    <source>
        <dbReference type="Pfam" id="PF13966"/>
    </source>
</evidence>
<feature type="domain" description="Reverse transcriptase zinc-binding" evidence="1">
    <location>
        <begin position="42"/>
        <end position="122"/>
    </location>
</feature>
<dbReference type="EMBL" id="JACGWJ010000785">
    <property type="protein sequence ID" value="KAL0288310.1"/>
    <property type="molecule type" value="Genomic_DNA"/>
</dbReference>
<reference evidence="2" key="2">
    <citation type="journal article" date="2024" name="Plant">
        <title>Genomic evolution and insights into agronomic trait innovations of Sesamum species.</title>
        <authorList>
            <person name="Miao H."/>
            <person name="Wang L."/>
            <person name="Qu L."/>
            <person name="Liu H."/>
            <person name="Sun Y."/>
            <person name="Le M."/>
            <person name="Wang Q."/>
            <person name="Wei S."/>
            <person name="Zheng Y."/>
            <person name="Lin W."/>
            <person name="Duan Y."/>
            <person name="Cao H."/>
            <person name="Xiong S."/>
            <person name="Wang X."/>
            <person name="Wei L."/>
            <person name="Li C."/>
            <person name="Ma Q."/>
            <person name="Ju M."/>
            <person name="Zhao R."/>
            <person name="Li G."/>
            <person name="Mu C."/>
            <person name="Tian Q."/>
            <person name="Mei H."/>
            <person name="Zhang T."/>
            <person name="Gao T."/>
            <person name="Zhang H."/>
        </authorList>
    </citation>
    <scope>NUCLEOTIDE SEQUENCE</scope>
    <source>
        <strain evidence="2">G02</strain>
    </source>
</reference>
<gene>
    <name evidence="2" type="ORF">Sradi_7100800</name>
</gene>
<sequence>MVIQWAMAWPSEFDFDIQQIMSQLPVIHVNQPDKIIWKAGTFSTHSVFALLQPPSVRVFWHQLLGGKFSLPRHDCFLWLAVLERLSTLDRIWVSTAGQSCVLCGGQQRESHCHLFFQCSYSKCCLLYLKRYARFQWPNRGWQCDVLWAARRWRGGHLLNEAARALLASIVYHLWCERNNRIFSSSAVSLKWLPFRAWRMLGSVLYLKISSLVCKGAFYFEFGESPGYELSCTCNVFKGLVWLSHSG</sequence>
<dbReference type="InterPro" id="IPR026960">
    <property type="entry name" value="RVT-Znf"/>
</dbReference>
<protein>
    <recommendedName>
        <fullName evidence="1">Reverse transcriptase zinc-binding domain-containing protein</fullName>
    </recommendedName>
</protein>
<reference evidence="2" key="1">
    <citation type="submission" date="2020-06" db="EMBL/GenBank/DDBJ databases">
        <authorList>
            <person name="Li T."/>
            <person name="Hu X."/>
            <person name="Zhang T."/>
            <person name="Song X."/>
            <person name="Zhang H."/>
            <person name="Dai N."/>
            <person name="Sheng W."/>
            <person name="Hou X."/>
            <person name="Wei L."/>
        </authorList>
    </citation>
    <scope>NUCLEOTIDE SEQUENCE</scope>
    <source>
        <strain evidence="2">G02</strain>
        <tissue evidence="2">Leaf</tissue>
    </source>
</reference>